<reference evidence="2" key="2">
    <citation type="submission" date="2021-10" db="EMBL/GenBank/DDBJ databases">
        <title>Phylogenomics reveals ancestral predisposition of the termite-cultivated fungus Termitomyces towards a domesticated lifestyle.</title>
        <authorList>
            <person name="Auxier B."/>
            <person name="Grum-Grzhimaylo A."/>
            <person name="Cardenas M.E."/>
            <person name="Lodge J.D."/>
            <person name="Laessoe T."/>
            <person name="Pedersen O."/>
            <person name="Smith M.E."/>
            <person name="Kuyper T.W."/>
            <person name="Franco-Molano E.A."/>
            <person name="Baroni T.J."/>
            <person name="Aanen D.K."/>
        </authorList>
    </citation>
    <scope>NUCLEOTIDE SEQUENCE</scope>
    <source>
        <strain evidence="2">D49</strain>
    </source>
</reference>
<dbReference type="PROSITE" id="PS50011">
    <property type="entry name" value="PROTEIN_KINASE_DOM"/>
    <property type="match status" value="1"/>
</dbReference>
<dbReference type="EMBL" id="JABCKI010000279">
    <property type="protein sequence ID" value="KAG5651209.1"/>
    <property type="molecule type" value="Genomic_DNA"/>
</dbReference>
<dbReference type="Gene3D" id="3.90.1200.10">
    <property type="match status" value="1"/>
</dbReference>
<keyword evidence="3" id="KW-1185">Reference proteome</keyword>
<name>A0A9P7KIS2_9AGAR</name>
<dbReference type="InterPro" id="IPR002575">
    <property type="entry name" value="Aminoglycoside_PTrfase"/>
</dbReference>
<dbReference type="Pfam" id="PF01636">
    <property type="entry name" value="APH"/>
    <property type="match status" value="1"/>
</dbReference>
<proteinExistence type="predicted"/>
<evidence type="ECO:0000313" key="3">
    <source>
        <dbReference type="Proteomes" id="UP000717328"/>
    </source>
</evidence>
<dbReference type="GO" id="GO:0005524">
    <property type="term" value="F:ATP binding"/>
    <property type="evidence" value="ECO:0007669"/>
    <property type="project" value="InterPro"/>
</dbReference>
<gene>
    <name evidence="2" type="ORF">H0H81_009476</name>
</gene>
<organism evidence="2 3">
    <name type="scientific">Sphagnurus paluster</name>
    <dbReference type="NCBI Taxonomy" id="117069"/>
    <lineage>
        <taxon>Eukaryota</taxon>
        <taxon>Fungi</taxon>
        <taxon>Dikarya</taxon>
        <taxon>Basidiomycota</taxon>
        <taxon>Agaricomycotina</taxon>
        <taxon>Agaricomycetes</taxon>
        <taxon>Agaricomycetidae</taxon>
        <taxon>Agaricales</taxon>
        <taxon>Tricholomatineae</taxon>
        <taxon>Lyophyllaceae</taxon>
        <taxon>Sphagnurus</taxon>
    </lineage>
</organism>
<dbReference type="Proteomes" id="UP000717328">
    <property type="component" value="Unassembled WGS sequence"/>
</dbReference>
<dbReference type="OrthoDB" id="8300194at2759"/>
<protein>
    <recommendedName>
        <fullName evidence="1">Protein kinase domain-containing protein</fullName>
    </recommendedName>
</protein>
<evidence type="ECO:0000259" key="1">
    <source>
        <dbReference type="PROSITE" id="PS50011"/>
    </source>
</evidence>
<evidence type="ECO:0000313" key="2">
    <source>
        <dbReference type="EMBL" id="KAG5651209.1"/>
    </source>
</evidence>
<dbReference type="InterPro" id="IPR000719">
    <property type="entry name" value="Prot_kinase_dom"/>
</dbReference>
<dbReference type="AlphaFoldDB" id="A0A9P7KIS2"/>
<feature type="domain" description="Protein kinase" evidence="1">
    <location>
        <begin position="1"/>
        <end position="110"/>
    </location>
</feature>
<dbReference type="InterPro" id="IPR011009">
    <property type="entry name" value="Kinase-like_dom_sf"/>
</dbReference>
<reference evidence="2" key="1">
    <citation type="submission" date="2021-02" db="EMBL/GenBank/DDBJ databases">
        <authorList>
            <person name="Nieuwenhuis M."/>
            <person name="Van De Peppel L.J.J."/>
        </authorList>
    </citation>
    <scope>NUCLEOTIDE SEQUENCE</scope>
    <source>
        <strain evidence="2">D49</strain>
    </source>
</reference>
<sequence>MYDHLLRCDSPSLMLFGDRTYSLPTRDALVAFFNEWCHVPRDAPPRRRFTTDAPLVLTHNDLYPRNIILGDGGRVWMIDFGESEFYPPWFEYFSMVGVANNCLQPPEMSW</sequence>
<comment type="caution">
    <text evidence="2">The sequence shown here is derived from an EMBL/GenBank/DDBJ whole genome shotgun (WGS) entry which is preliminary data.</text>
</comment>
<accession>A0A9P7KIS2</accession>
<dbReference type="GO" id="GO:0004672">
    <property type="term" value="F:protein kinase activity"/>
    <property type="evidence" value="ECO:0007669"/>
    <property type="project" value="InterPro"/>
</dbReference>
<dbReference type="SUPFAM" id="SSF56112">
    <property type="entry name" value="Protein kinase-like (PK-like)"/>
    <property type="match status" value="1"/>
</dbReference>